<name>A0AAD7HZ92_9AGAR</name>
<dbReference type="EMBL" id="JARKIB010000152">
    <property type="protein sequence ID" value="KAJ7731490.1"/>
    <property type="molecule type" value="Genomic_DNA"/>
</dbReference>
<comment type="caution">
    <text evidence="1">The sequence shown here is derived from an EMBL/GenBank/DDBJ whole genome shotgun (WGS) entry which is preliminary data.</text>
</comment>
<evidence type="ECO:0000313" key="1">
    <source>
        <dbReference type="EMBL" id="KAJ7731490.1"/>
    </source>
</evidence>
<proteinExistence type="predicted"/>
<evidence type="ECO:0000313" key="2">
    <source>
        <dbReference type="Proteomes" id="UP001215598"/>
    </source>
</evidence>
<keyword evidence="2" id="KW-1185">Reference proteome</keyword>
<organism evidence="1 2">
    <name type="scientific">Mycena metata</name>
    <dbReference type="NCBI Taxonomy" id="1033252"/>
    <lineage>
        <taxon>Eukaryota</taxon>
        <taxon>Fungi</taxon>
        <taxon>Dikarya</taxon>
        <taxon>Basidiomycota</taxon>
        <taxon>Agaricomycotina</taxon>
        <taxon>Agaricomycetes</taxon>
        <taxon>Agaricomycetidae</taxon>
        <taxon>Agaricales</taxon>
        <taxon>Marasmiineae</taxon>
        <taxon>Mycenaceae</taxon>
        <taxon>Mycena</taxon>
    </lineage>
</organism>
<gene>
    <name evidence="1" type="ORF">B0H16DRAFT_1583442</name>
</gene>
<accession>A0AAD7HZ92</accession>
<dbReference type="AlphaFoldDB" id="A0AAD7HZ92"/>
<protein>
    <submittedName>
        <fullName evidence="1">Uncharacterized protein</fullName>
    </submittedName>
</protein>
<dbReference type="Proteomes" id="UP001215598">
    <property type="component" value="Unassembled WGS sequence"/>
</dbReference>
<sequence length="129" mass="14599">MADILRSAKSGNDWTENELAAYNIRVVEQSLGEFFGIEKLPSVPTSLYAFVTTTDRTDATDDDTYKLLHHLDLAHMPKVGQEAAVDLFAEKLLEKLGYAEGRRIIMIRHESCLAILERPRSQREFGSSR</sequence>
<reference evidence="1" key="1">
    <citation type="submission" date="2023-03" db="EMBL/GenBank/DDBJ databases">
        <title>Massive genome expansion in bonnet fungi (Mycena s.s.) driven by repeated elements and novel gene families across ecological guilds.</title>
        <authorList>
            <consortium name="Lawrence Berkeley National Laboratory"/>
            <person name="Harder C.B."/>
            <person name="Miyauchi S."/>
            <person name="Viragh M."/>
            <person name="Kuo A."/>
            <person name="Thoen E."/>
            <person name="Andreopoulos B."/>
            <person name="Lu D."/>
            <person name="Skrede I."/>
            <person name="Drula E."/>
            <person name="Henrissat B."/>
            <person name="Morin E."/>
            <person name="Kohler A."/>
            <person name="Barry K."/>
            <person name="LaButti K."/>
            <person name="Morin E."/>
            <person name="Salamov A."/>
            <person name="Lipzen A."/>
            <person name="Mereny Z."/>
            <person name="Hegedus B."/>
            <person name="Baldrian P."/>
            <person name="Stursova M."/>
            <person name="Weitz H."/>
            <person name="Taylor A."/>
            <person name="Grigoriev I.V."/>
            <person name="Nagy L.G."/>
            <person name="Martin F."/>
            <person name="Kauserud H."/>
        </authorList>
    </citation>
    <scope>NUCLEOTIDE SEQUENCE</scope>
    <source>
        <strain evidence="1">CBHHK182m</strain>
    </source>
</reference>